<gene>
    <name evidence="3" type="ORF">NDES1114_LOCUS16495</name>
</gene>
<reference evidence="3" key="1">
    <citation type="submission" date="2021-01" db="EMBL/GenBank/DDBJ databases">
        <authorList>
            <person name="Corre E."/>
            <person name="Pelletier E."/>
            <person name="Niang G."/>
            <person name="Scheremetjew M."/>
            <person name="Finn R."/>
            <person name="Kale V."/>
            <person name="Holt S."/>
            <person name="Cochrane G."/>
            <person name="Meng A."/>
            <person name="Brown T."/>
            <person name="Cohen L."/>
        </authorList>
    </citation>
    <scope>NUCLEOTIDE SEQUENCE</scope>
    <source>
        <strain evidence="3">CCAP 1951/1</strain>
    </source>
</reference>
<keyword evidence="2" id="KW-1133">Transmembrane helix</keyword>
<dbReference type="AlphaFoldDB" id="A0A7S1Q6R5"/>
<accession>A0A7S1Q6R5</accession>
<feature type="transmembrane region" description="Helical" evidence="2">
    <location>
        <begin position="366"/>
        <end position="385"/>
    </location>
</feature>
<proteinExistence type="predicted"/>
<sequence>MLSAQSRCRRLASSHHVWPQHGCAKVTGSSIGCGGVAVATHVRALLTGSPVLLRAGSDRHKPRSPSEMRQGTPLEGFNFTGIEPKPGHKAIRTDGPAKAPAAKRSIEDTVVARSALRRGFGSKVSDEQLLTKNYEKMVKDGLHVNIEVDDSLGPNDVPTGKPRERSKAGRFWQAPREQPLNPHYNMAIYKPSMSPKKRMRDGTTLNVSRDQLNHPHKMTSDQVFRVADSFAAMQWYAPVWKVFRRFDLQKLKRYRHPAQILATFLFACMGCTIYYLYMCEMDCFLQLDPQDQLDLNRLFMWIRISDFKAIADEVMEQHDPLHVLKPKEQLELVIAECRSRGLTELDPELAGRRYESLVRQPDMYHIFYWMTMYIGWCFGGGQIYWSGFERLKDEKAGAMHQYHLPKK</sequence>
<keyword evidence="2" id="KW-0812">Transmembrane</keyword>
<protein>
    <submittedName>
        <fullName evidence="3">Uncharacterized protein</fullName>
    </submittedName>
</protein>
<evidence type="ECO:0000256" key="2">
    <source>
        <dbReference type="SAM" id="Phobius"/>
    </source>
</evidence>
<evidence type="ECO:0000313" key="3">
    <source>
        <dbReference type="EMBL" id="CAD9119353.1"/>
    </source>
</evidence>
<evidence type="ECO:0000256" key="1">
    <source>
        <dbReference type="SAM" id="MobiDB-lite"/>
    </source>
</evidence>
<feature type="transmembrane region" description="Helical" evidence="2">
    <location>
        <begin position="258"/>
        <end position="277"/>
    </location>
</feature>
<feature type="region of interest" description="Disordered" evidence="1">
    <location>
        <begin position="149"/>
        <end position="170"/>
    </location>
</feature>
<keyword evidence="2" id="KW-0472">Membrane</keyword>
<dbReference type="EMBL" id="HBGF01024899">
    <property type="protein sequence ID" value="CAD9119353.1"/>
    <property type="molecule type" value="Transcribed_RNA"/>
</dbReference>
<name>A0A7S1Q6R5_NEODS</name>
<feature type="region of interest" description="Disordered" evidence="1">
    <location>
        <begin position="54"/>
        <end position="77"/>
    </location>
</feature>
<organism evidence="3">
    <name type="scientific">Neobodo designis</name>
    <name type="common">Flagellated protozoan</name>
    <name type="synonym">Bodo designis</name>
    <dbReference type="NCBI Taxonomy" id="312471"/>
    <lineage>
        <taxon>Eukaryota</taxon>
        <taxon>Discoba</taxon>
        <taxon>Euglenozoa</taxon>
        <taxon>Kinetoplastea</taxon>
        <taxon>Metakinetoplastina</taxon>
        <taxon>Neobodonida</taxon>
        <taxon>Neobodo</taxon>
    </lineage>
</organism>